<dbReference type="GO" id="GO:0008168">
    <property type="term" value="F:methyltransferase activity"/>
    <property type="evidence" value="ECO:0007669"/>
    <property type="project" value="UniProtKB-KW"/>
</dbReference>
<reference evidence="2 3" key="1">
    <citation type="submission" date="2021-01" db="EMBL/GenBank/DDBJ databases">
        <title>Actinoplanes sp. nov. LDG1-06 isolated from lichen.</title>
        <authorList>
            <person name="Saeng-In P."/>
            <person name="Phongsopitanun W."/>
            <person name="Kanchanasin P."/>
            <person name="Yuki M."/>
            <person name="Kudo T."/>
            <person name="Ohkuma M."/>
            <person name="Tanasupawat S."/>
        </authorList>
    </citation>
    <scope>NUCLEOTIDE SEQUENCE [LARGE SCALE GENOMIC DNA]</scope>
    <source>
        <strain evidence="2 3">LDG1-06</strain>
    </source>
</reference>
<sequence>MEAKTAKTGSRPEVGLAALARARDLLGTADHYVVVDGTDWYRADAGIQRLVRVDGPEPPPYGGRGEIADVDFAVALLSDELWKVADRHRGGERPIDPEEFLKLAGFRTHTGAWVPIRKETLWQARRRALVDFERRGREGGLFTSHKTIARAVAELAGAKLTEDLLDPFCGAGSFLWDAVELAQRNGTGLRVARGYDLDRRTVDVARSIAEVSPVPVEVVAADALEADLPRSACVVSGPPFGLRFSEPHELMDGSKTRNGDSLLLDRLLRLLKPGGRAVLHLSLNITFRADVESYRRYLATHFRVAAILGLPNGAVPGANVRTVLMVVDASEPGDTFVAQLGEDWETQLAPDGAALQAALKHIDGERP</sequence>
<dbReference type="InterPro" id="IPR000241">
    <property type="entry name" value="RlmKL-like_Mtase"/>
</dbReference>
<name>A0ABS2ADN8_9ACTN</name>
<dbReference type="SUPFAM" id="SSF53335">
    <property type="entry name" value="S-adenosyl-L-methionine-dependent methyltransferases"/>
    <property type="match status" value="1"/>
</dbReference>
<dbReference type="PRINTS" id="PR00507">
    <property type="entry name" value="N12N6MTFRASE"/>
</dbReference>
<evidence type="ECO:0000313" key="3">
    <source>
        <dbReference type="Proteomes" id="UP000632138"/>
    </source>
</evidence>
<gene>
    <name evidence="2" type="ORF">JIG36_20215</name>
</gene>
<feature type="domain" description="Ribosomal RNA large subunit methyltransferase K/L-like methyltransferase" evidence="1">
    <location>
        <begin position="146"/>
        <end position="250"/>
    </location>
</feature>
<dbReference type="InterPro" id="IPR029063">
    <property type="entry name" value="SAM-dependent_MTases_sf"/>
</dbReference>
<keyword evidence="3" id="KW-1185">Reference proteome</keyword>
<keyword evidence="2" id="KW-0489">Methyltransferase</keyword>
<dbReference type="Proteomes" id="UP000632138">
    <property type="component" value="Unassembled WGS sequence"/>
</dbReference>
<dbReference type="EMBL" id="JAENHP010000006">
    <property type="protein sequence ID" value="MBM2617885.1"/>
    <property type="molecule type" value="Genomic_DNA"/>
</dbReference>
<organism evidence="2 3">
    <name type="scientific">Paractinoplanes ovalisporus</name>
    <dbReference type="NCBI Taxonomy" id="2810368"/>
    <lineage>
        <taxon>Bacteria</taxon>
        <taxon>Bacillati</taxon>
        <taxon>Actinomycetota</taxon>
        <taxon>Actinomycetes</taxon>
        <taxon>Micromonosporales</taxon>
        <taxon>Micromonosporaceae</taxon>
        <taxon>Paractinoplanes</taxon>
    </lineage>
</organism>
<dbReference type="Pfam" id="PF01170">
    <property type="entry name" value="UPF0020"/>
    <property type="match status" value="1"/>
</dbReference>
<evidence type="ECO:0000259" key="1">
    <source>
        <dbReference type="Pfam" id="PF01170"/>
    </source>
</evidence>
<protein>
    <submittedName>
        <fullName evidence="2">N-6 DNA methylase</fullName>
    </submittedName>
</protein>
<comment type="caution">
    <text evidence="2">The sequence shown here is derived from an EMBL/GenBank/DDBJ whole genome shotgun (WGS) entry which is preliminary data.</text>
</comment>
<dbReference type="GO" id="GO:0032259">
    <property type="term" value="P:methylation"/>
    <property type="evidence" value="ECO:0007669"/>
    <property type="project" value="UniProtKB-KW"/>
</dbReference>
<accession>A0ABS2ADN8</accession>
<proteinExistence type="predicted"/>
<dbReference type="RefSeq" id="WP_203377914.1">
    <property type="nucleotide sequence ID" value="NZ_JAENHP010000006.1"/>
</dbReference>
<dbReference type="Gene3D" id="3.40.50.150">
    <property type="entry name" value="Vaccinia Virus protein VP39"/>
    <property type="match status" value="1"/>
</dbReference>
<evidence type="ECO:0000313" key="2">
    <source>
        <dbReference type="EMBL" id="MBM2617885.1"/>
    </source>
</evidence>
<keyword evidence="2" id="KW-0808">Transferase</keyword>